<accession>A0A6A4CB15</accession>
<feature type="region of interest" description="Disordered" evidence="1">
    <location>
        <begin position="18"/>
        <end position="98"/>
    </location>
</feature>
<proteinExistence type="predicted"/>
<comment type="caution">
    <text evidence="2">The sequence shown here is derived from an EMBL/GenBank/DDBJ whole genome shotgun (WGS) entry which is preliminary data.</text>
</comment>
<keyword evidence="3" id="KW-1185">Reference proteome</keyword>
<protein>
    <submittedName>
        <fullName evidence="2">Uncharacterized protein</fullName>
    </submittedName>
</protein>
<evidence type="ECO:0000313" key="2">
    <source>
        <dbReference type="EMBL" id="KAE9283869.1"/>
    </source>
</evidence>
<dbReference type="AlphaFoldDB" id="A0A6A4CB15"/>
<sequence>MSETSLRRGLRVANIPASDVAEVAGTPGATRSAPSVPEPSAGPSATRASEQSPSVEPEAPPPEDLDPPPESPMKSVEGESSGGPRFPSVHRALAVKTD</sequence>
<gene>
    <name evidence="2" type="ORF">PR003_g27008</name>
</gene>
<organism evidence="2 3">
    <name type="scientific">Phytophthora rubi</name>
    <dbReference type="NCBI Taxonomy" id="129364"/>
    <lineage>
        <taxon>Eukaryota</taxon>
        <taxon>Sar</taxon>
        <taxon>Stramenopiles</taxon>
        <taxon>Oomycota</taxon>
        <taxon>Peronosporomycetes</taxon>
        <taxon>Peronosporales</taxon>
        <taxon>Peronosporaceae</taxon>
        <taxon>Phytophthora</taxon>
    </lineage>
</organism>
<reference evidence="2 3" key="1">
    <citation type="submission" date="2018-08" db="EMBL/GenBank/DDBJ databases">
        <title>Genomic investigation of the strawberry pathogen Phytophthora fragariae indicates pathogenicity is determined by transcriptional variation in three key races.</title>
        <authorList>
            <person name="Adams T.M."/>
            <person name="Armitage A.D."/>
            <person name="Sobczyk M.K."/>
            <person name="Bates H.J."/>
            <person name="Dunwell J.M."/>
            <person name="Nellist C.F."/>
            <person name="Harrison R.J."/>
        </authorList>
    </citation>
    <scope>NUCLEOTIDE SEQUENCE [LARGE SCALE GENOMIC DNA]</scope>
    <source>
        <strain evidence="2 3">SCRP333</strain>
    </source>
</reference>
<evidence type="ECO:0000313" key="3">
    <source>
        <dbReference type="Proteomes" id="UP000434957"/>
    </source>
</evidence>
<evidence type="ECO:0000256" key="1">
    <source>
        <dbReference type="SAM" id="MobiDB-lite"/>
    </source>
</evidence>
<dbReference type="EMBL" id="QXFT01003641">
    <property type="protein sequence ID" value="KAE9283869.1"/>
    <property type="molecule type" value="Genomic_DNA"/>
</dbReference>
<dbReference type="Proteomes" id="UP000434957">
    <property type="component" value="Unassembled WGS sequence"/>
</dbReference>
<name>A0A6A4CB15_9STRA</name>